<dbReference type="STRING" id="53406.SAMN05421553_4906"/>
<evidence type="ECO:0000256" key="5">
    <source>
        <dbReference type="ARBA" id="ARBA00023049"/>
    </source>
</evidence>
<keyword evidence="9" id="KW-1185">Reference proteome</keyword>
<protein>
    <submittedName>
        <fullName evidence="8">Peptidase family M48</fullName>
    </submittedName>
</protein>
<reference evidence="9" key="1">
    <citation type="submission" date="2016-10" db="EMBL/GenBank/DDBJ databases">
        <authorList>
            <person name="Varghese N."/>
            <person name="Submissions S."/>
        </authorList>
    </citation>
    <scope>NUCLEOTIDE SEQUENCE [LARGE SCALE GENOMIC DNA]</scope>
    <source>
        <strain evidence="9">DSM 12111</strain>
    </source>
</reference>
<dbReference type="OrthoDB" id="9810445at2"/>
<dbReference type="Proteomes" id="UP000242849">
    <property type="component" value="Unassembled WGS sequence"/>
</dbReference>
<keyword evidence="4 6" id="KW-0862">Zinc</keyword>
<dbReference type="GO" id="GO:0016020">
    <property type="term" value="C:membrane"/>
    <property type="evidence" value="ECO:0007669"/>
    <property type="project" value="TreeGrafter"/>
</dbReference>
<evidence type="ECO:0000313" key="9">
    <source>
        <dbReference type="Proteomes" id="UP000242849"/>
    </source>
</evidence>
<dbReference type="Gene3D" id="3.30.2010.10">
    <property type="entry name" value="Metalloproteases ('zincins'), catalytic domain"/>
    <property type="match status" value="1"/>
</dbReference>
<keyword evidence="3 6" id="KW-0378">Hydrolase</keyword>
<comment type="similarity">
    <text evidence="6">Belongs to the peptidase M48 family.</text>
</comment>
<keyword evidence="2" id="KW-0479">Metal-binding</keyword>
<comment type="cofactor">
    <cofactor evidence="6">
        <name>Zn(2+)</name>
        <dbReference type="ChEBI" id="CHEBI:29105"/>
    </cofactor>
    <text evidence="6">Binds 1 zinc ion per subunit.</text>
</comment>
<feature type="domain" description="Peptidase M48" evidence="7">
    <location>
        <begin position="80"/>
        <end position="267"/>
    </location>
</feature>
<evidence type="ECO:0000313" key="8">
    <source>
        <dbReference type="EMBL" id="SEE47947.1"/>
    </source>
</evidence>
<dbReference type="Pfam" id="PF01435">
    <property type="entry name" value="Peptidase_M48"/>
    <property type="match status" value="1"/>
</dbReference>
<dbReference type="PANTHER" id="PTHR22726">
    <property type="entry name" value="METALLOENDOPEPTIDASE OMA1"/>
    <property type="match status" value="1"/>
</dbReference>
<dbReference type="EMBL" id="FNSC01000001">
    <property type="protein sequence ID" value="SEE47947.1"/>
    <property type="molecule type" value="Genomic_DNA"/>
</dbReference>
<evidence type="ECO:0000259" key="7">
    <source>
        <dbReference type="Pfam" id="PF01435"/>
    </source>
</evidence>
<accession>A0A1H5J6S1</accession>
<dbReference type="GO" id="GO:0004222">
    <property type="term" value="F:metalloendopeptidase activity"/>
    <property type="evidence" value="ECO:0007669"/>
    <property type="project" value="InterPro"/>
</dbReference>
<dbReference type="InterPro" id="IPR001915">
    <property type="entry name" value="Peptidase_M48"/>
</dbReference>
<dbReference type="RefSeq" id="WP_090387577.1">
    <property type="nucleotide sequence ID" value="NZ_CP156749.1"/>
</dbReference>
<keyword evidence="1 6" id="KW-0645">Protease</keyword>
<dbReference type="GO" id="GO:0051603">
    <property type="term" value="P:proteolysis involved in protein catabolic process"/>
    <property type="evidence" value="ECO:0007669"/>
    <property type="project" value="TreeGrafter"/>
</dbReference>
<evidence type="ECO:0000256" key="2">
    <source>
        <dbReference type="ARBA" id="ARBA00022723"/>
    </source>
</evidence>
<keyword evidence="5 6" id="KW-0482">Metalloprotease</keyword>
<evidence type="ECO:0000256" key="1">
    <source>
        <dbReference type="ARBA" id="ARBA00022670"/>
    </source>
</evidence>
<evidence type="ECO:0000256" key="6">
    <source>
        <dbReference type="RuleBase" id="RU003983"/>
    </source>
</evidence>
<gene>
    <name evidence="8" type="ORF">SAMN05421553_4906</name>
</gene>
<sequence length="299" mass="32282">MQTTVLLKCASQLGLIVSLSACQGLEGMQIQGVDLGKLASAGQHLTNMGQKSVDEERVIGQNTASILLNKAAVLNNPPLQTYVNRVGLWVAQHSERPDLPWRFVVLDSPQVAAYAAPGGYVFITSGMLTRMNSEAELAGVLAHEVAHVVQQHHLKAIQQQAQTDLLTDLATLAVQAGAADKGGSQAGELTDRFTRSVSDLYSRGLDRGDEYEADAMGAVIATRAGYDAYGLAGVLQTLGTTRQNDAALTSFLKVHPGIDDRLQRLQRLQPVYLYIEKNASGQTQSLDTRYQQALRDPLK</sequence>
<dbReference type="InterPro" id="IPR051156">
    <property type="entry name" value="Mito/Outer_Membr_Metalloprot"/>
</dbReference>
<proteinExistence type="inferred from homology"/>
<dbReference type="GO" id="GO:0046872">
    <property type="term" value="F:metal ion binding"/>
    <property type="evidence" value="ECO:0007669"/>
    <property type="project" value="UniProtKB-KW"/>
</dbReference>
<organism evidence="8 9">
    <name type="scientific">Pseudomonas anguilliseptica</name>
    <dbReference type="NCBI Taxonomy" id="53406"/>
    <lineage>
        <taxon>Bacteria</taxon>
        <taxon>Pseudomonadati</taxon>
        <taxon>Pseudomonadota</taxon>
        <taxon>Gammaproteobacteria</taxon>
        <taxon>Pseudomonadales</taxon>
        <taxon>Pseudomonadaceae</taxon>
        <taxon>Pseudomonas</taxon>
    </lineage>
</organism>
<evidence type="ECO:0000256" key="4">
    <source>
        <dbReference type="ARBA" id="ARBA00022833"/>
    </source>
</evidence>
<evidence type="ECO:0000256" key="3">
    <source>
        <dbReference type="ARBA" id="ARBA00022801"/>
    </source>
</evidence>
<dbReference type="AlphaFoldDB" id="A0A1H5J6S1"/>
<dbReference type="PANTHER" id="PTHR22726:SF1">
    <property type="entry name" value="METALLOENDOPEPTIDASE OMA1, MITOCHONDRIAL"/>
    <property type="match status" value="1"/>
</dbReference>
<name>A0A1H5J6S1_PSEAG</name>